<sequence>MLSHFSSVQLCAALWTIACQVPLSIGCPRQEYWSKLPCPLPEDLPNLGIKPASLVSPALAGRFFTISTTWEAPWFYHNLTNISTPNPSQLQPILHIAPLFFLLPKVSSNSQKTTGSYFNIPACSSGSSPNFSHPKFPP</sequence>
<feature type="chain" id="PRO_5045705566" description="Secreted protein" evidence="1">
    <location>
        <begin position="27"/>
        <end position="138"/>
    </location>
</feature>
<gene>
    <name evidence="2" type="ORF">MRATA1EN1_LOCUS29791</name>
</gene>
<keyword evidence="3" id="KW-1185">Reference proteome</keyword>
<organism evidence="2 3">
    <name type="scientific">Rangifer tarandus platyrhynchus</name>
    <name type="common">Svalbard reindeer</name>
    <dbReference type="NCBI Taxonomy" id="3082113"/>
    <lineage>
        <taxon>Eukaryota</taxon>
        <taxon>Metazoa</taxon>
        <taxon>Chordata</taxon>
        <taxon>Craniata</taxon>
        <taxon>Vertebrata</taxon>
        <taxon>Euteleostomi</taxon>
        <taxon>Mammalia</taxon>
        <taxon>Eutheria</taxon>
        <taxon>Laurasiatheria</taxon>
        <taxon>Artiodactyla</taxon>
        <taxon>Ruminantia</taxon>
        <taxon>Pecora</taxon>
        <taxon>Cervidae</taxon>
        <taxon>Odocoileinae</taxon>
        <taxon>Rangifer</taxon>
    </lineage>
</organism>
<evidence type="ECO:0008006" key="4">
    <source>
        <dbReference type="Google" id="ProtNLM"/>
    </source>
</evidence>
<feature type="signal peptide" evidence="1">
    <location>
        <begin position="1"/>
        <end position="26"/>
    </location>
</feature>
<dbReference type="Proteomes" id="UP001176941">
    <property type="component" value="Chromosome X"/>
</dbReference>
<evidence type="ECO:0000256" key="1">
    <source>
        <dbReference type="SAM" id="SignalP"/>
    </source>
</evidence>
<dbReference type="EMBL" id="OX460343">
    <property type="protein sequence ID" value="CAI9180829.1"/>
    <property type="molecule type" value="Genomic_DNA"/>
</dbReference>
<evidence type="ECO:0000313" key="3">
    <source>
        <dbReference type="Proteomes" id="UP001176941"/>
    </source>
</evidence>
<name>A0ABN9A4E8_RANTA</name>
<protein>
    <recommendedName>
        <fullName evidence="4">Secreted protein</fullName>
    </recommendedName>
</protein>
<accession>A0ABN9A4E8</accession>
<keyword evidence="1" id="KW-0732">Signal</keyword>
<evidence type="ECO:0000313" key="2">
    <source>
        <dbReference type="EMBL" id="CAI9180829.1"/>
    </source>
</evidence>
<reference evidence="2" key="1">
    <citation type="submission" date="2023-04" db="EMBL/GenBank/DDBJ databases">
        <authorList>
            <consortium name="ELIXIR-Norway"/>
        </authorList>
    </citation>
    <scope>NUCLEOTIDE SEQUENCE [LARGE SCALE GENOMIC DNA]</scope>
</reference>
<proteinExistence type="predicted"/>